<dbReference type="CTD" id="9939985"/>
<name>A0A1S0U658_LOALO</name>
<dbReference type="InParanoid" id="A0A1S0U658"/>
<dbReference type="AlphaFoldDB" id="A0A1S0U658"/>
<dbReference type="RefSeq" id="XP_003138187.1">
    <property type="nucleotide sequence ID" value="XM_003138139.1"/>
</dbReference>
<dbReference type="EMBL" id="JH712465">
    <property type="protein sequence ID" value="EFO25886.1"/>
    <property type="molecule type" value="Genomic_DNA"/>
</dbReference>
<organism evidence="1">
    <name type="scientific">Loa loa</name>
    <name type="common">Eye worm</name>
    <name type="synonym">Filaria loa</name>
    <dbReference type="NCBI Taxonomy" id="7209"/>
    <lineage>
        <taxon>Eukaryota</taxon>
        <taxon>Metazoa</taxon>
        <taxon>Ecdysozoa</taxon>
        <taxon>Nematoda</taxon>
        <taxon>Chromadorea</taxon>
        <taxon>Rhabditida</taxon>
        <taxon>Spirurina</taxon>
        <taxon>Spiruromorpha</taxon>
        <taxon>Filarioidea</taxon>
        <taxon>Onchocercidae</taxon>
        <taxon>Loa</taxon>
    </lineage>
</organism>
<evidence type="ECO:0000313" key="1">
    <source>
        <dbReference type="EMBL" id="EFO25886.1"/>
    </source>
</evidence>
<dbReference type="GeneID" id="9939985"/>
<proteinExistence type="predicted"/>
<gene>
    <name evidence="1" type="ORF">LOAG_02602</name>
</gene>
<protein>
    <submittedName>
        <fullName evidence="1">Uncharacterized protein</fullName>
    </submittedName>
</protein>
<dbReference type="KEGG" id="loa:LOAG_02602"/>
<sequence length="180" mass="21187">MYKEVITIRKMYDICSSKACPIFRINGHEFDVLQIQISVGFMLKKRRQYSFFVEKFGKKPKPFQSVAVTSLLGKGEQEETQIFHRNYLPQSLLPEKEFFLFTTKHFRYKSTLEIFISENFNIQAVLNMVGDAKNFIRCAAWEHLSTLFECYSSKRAIVTPRVCRPFFPTSRALIIMRNTQ</sequence>
<accession>A0A1S0U658</accession>
<reference evidence="1" key="1">
    <citation type="submission" date="2012-04" db="EMBL/GenBank/DDBJ databases">
        <title>The Genome Sequence of Loa loa.</title>
        <authorList>
            <consortium name="The Broad Institute Genome Sequencing Platform"/>
            <consortium name="Broad Institute Genome Sequencing Center for Infectious Disease"/>
            <person name="Nutman T.B."/>
            <person name="Fink D.L."/>
            <person name="Russ C."/>
            <person name="Young S."/>
            <person name="Zeng Q."/>
            <person name="Gargeya S."/>
            <person name="Alvarado L."/>
            <person name="Berlin A."/>
            <person name="Chapman S.B."/>
            <person name="Chen Z."/>
            <person name="Freedman E."/>
            <person name="Gellesch M."/>
            <person name="Goldberg J."/>
            <person name="Griggs A."/>
            <person name="Gujja S."/>
            <person name="Heilman E.R."/>
            <person name="Heiman D."/>
            <person name="Howarth C."/>
            <person name="Mehta T."/>
            <person name="Neiman D."/>
            <person name="Pearson M."/>
            <person name="Roberts A."/>
            <person name="Saif S."/>
            <person name="Shea T."/>
            <person name="Shenoy N."/>
            <person name="Sisk P."/>
            <person name="Stolte C."/>
            <person name="Sykes S."/>
            <person name="White J."/>
            <person name="Yandava C."/>
            <person name="Haas B."/>
            <person name="Henn M.R."/>
            <person name="Nusbaum C."/>
            <person name="Birren B."/>
        </authorList>
    </citation>
    <scope>NUCLEOTIDE SEQUENCE [LARGE SCALE GENOMIC DNA]</scope>
</reference>